<name>A0ABP7DNH5_9MICC</name>
<dbReference type="InterPro" id="IPR011256">
    <property type="entry name" value="Reg_factor_effector_dom_sf"/>
</dbReference>
<comment type="caution">
    <text evidence="2">The sequence shown here is derived from an EMBL/GenBank/DDBJ whole genome shotgun (WGS) entry which is preliminary data.</text>
</comment>
<keyword evidence="3" id="KW-1185">Reference proteome</keyword>
<proteinExistence type="predicted"/>
<dbReference type="Pfam" id="PF06445">
    <property type="entry name" value="GyrI-like"/>
    <property type="match status" value="1"/>
</dbReference>
<dbReference type="Proteomes" id="UP001501536">
    <property type="component" value="Unassembled WGS sequence"/>
</dbReference>
<dbReference type="EMBL" id="BAABCJ010000005">
    <property type="protein sequence ID" value="GAA3706684.1"/>
    <property type="molecule type" value="Genomic_DNA"/>
</dbReference>
<protein>
    <submittedName>
        <fullName evidence="2">GyrI-like domain-containing protein</fullName>
    </submittedName>
</protein>
<sequence>MFRTEPHQSPEIVSLSSARTAVVRGQDIRFEDLREFYDSAFAALGEVLEAEGLIAVGPGFGLMTREPTDSLDLEVGFAVDHALAGTRAAASGVEVVPSEIPGGPTAVTSHLGSFDDLAGAWEGFMGWIADNGYTASLPFWELYVTEPRPEMGPEELRTDLFVPVSGADADEHHRRG</sequence>
<dbReference type="InterPro" id="IPR010499">
    <property type="entry name" value="AraC_E-bd"/>
</dbReference>
<evidence type="ECO:0000313" key="3">
    <source>
        <dbReference type="Proteomes" id="UP001501536"/>
    </source>
</evidence>
<evidence type="ECO:0000259" key="1">
    <source>
        <dbReference type="SMART" id="SM00871"/>
    </source>
</evidence>
<dbReference type="InterPro" id="IPR029442">
    <property type="entry name" value="GyrI-like"/>
</dbReference>
<dbReference type="RefSeq" id="WP_344883960.1">
    <property type="nucleotide sequence ID" value="NZ_BAABCJ010000005.1"/>
</dbReference>
<evidence type="ECO:0000313" key="2">
    <source>
        <dbReference type="EMBL" id="GAA3706684.1"/>
    </source>
</evidence>
<dbReference type="Gene3D" id="3.20.80.10">
    <property type="entry name" value="Regulatory factor, effector binding domain"/>
    <property type="match status" value="1"/>
</dbReference>
<feature type="domain" description="AraC effector-binding" evidence="1">
    <location>
        <begin position="8"/>
        <end position="165"/>
    </location>
</feature>
<gene>
    <name evidence="2" type="ORF">GCM10022377_20580</name>
</gene>
<reference evidence="3" key="1">
    <citation type="journal article" date="2019" name="Int. J. Syst. Evol. Microbiol.">
        <title>The Global Catalogue of Microorganisms (GCM) 10K type strain sequencing project: providing services to taxonomists for standard genome sequencing and annotation.</title>
        <authorList>
            <consortium name="The Broad Institute Genomics Platform"/>
            <consortium name="The Broad Institute Genome Sequencing Center for Infectious Disease"/>
            <person name="Wu L."/>
            <person name="Ma J."/>
        </authorList>
    </citation>
    <scope>NUCLEOTIDE SEQUENCE [LARGE SCALE GENOMIC DNA]</scope>
    <source>
        <strain evidence="3">JCM 16961</strain>
    </source>
</reference>
<accession>A0ABP7DNH5</accession>
<dbReference type="InterPro" id="IPR050908">
    <property type="entry name" value="SmbC-like"/>
</dbReference>
<dbReference type="SUPFAM" id="SSF55136">
    <property type="entry name" value="Probable bacterial effector-binding domain"/>
    <property type="match status" value="1"/>
</dbReference>
<organism evidence="2 3">
    <name type="scientific">Zhihengliuella alba</name>
    <dbReference type="NCBI Taxonomy" id="547018"/>
    <lineage>
        <taxon>Bacteria</taxon>
        <taxon>Bacillati</taxon>
        <taxon>Actinomycetota</taxon>
        <taxon>Actinomycetes</taxon>
        <taxon>Micrococcales</taxon>
        <taxon>Micrococcaceae</taxon>
        <taxon>Zhihengliuella</taxon>
    </lineage>
</organism>
<dbReference type="SMART" id="SM00871">
    <property type="entry name" value="AraC_E_bind"/>
    <property type="match status" value="1"/>
</dbReference>
<dbReference type="PANTHER" id="PTHR40055">
    <property type="entry name" value="TRANSCRIPTIONAL REGULATOR YGIV-RELATED"/>
    <property type="match status" value="1"/>
</dbReference>
<dbReference type="PANTHER" id="PTHR40055:SF1">
    <property type="entry name" value="TRANSCRIPTIONAL REGULATOR YGIV-RELATED"/>
    <property type="match status" value="1"/>
</dbReference>